<evidence type="ECO:0000259" key="13">
    <source>
        <dbReference type="Pfam" id="PF02878"/>
    </source>
</evidence>
<comment type="catalytic activity">
    <reaction evidence="6 9 11">
        <text>alpha-D-glucosamine 1-phosphate = D-glucosamine 6-phosphate</text>
        <dbReference type="Rhea" id="RHEA:23424"/>
        <dbReference type="ChEBI" id="CHEBI:58516"/>
        <dbReference type="ChEBI" id="CHEBI:58725"/>
        <dbReference type="EC" id="5.4.2.10"/>
    </reaction>
</comment>
<feature type="binding site" description="via phosphate group" evidence="9">
    <location>
        <position position="101"/>
    </location>
    <ligand>
        <name>Mg(2+)</name>
        <dbReference type="ChEBI" id="CHEBI:18420"/>
    </ligand>
</feature>
<dbReference type="CDD" id="cd05802">
    <property type="entry name" value="GlmM"/>
    <property type="match status" value="1"/>
</dbReference>
<keyword evidence="2 9" id="KW-0597">Phosphoprotein</keyword>
<dbReference type="InterPro" id="IPR005841">
    <property type="entry name" value="Alpha-D-phosphohexomutase_SF"/>
</dbReference>
<keyword evidence="4 9" id="KW-0460">Magnesium</keyword>
<dbReference type="InterPro" id="IPR006352">
    <property type="entry name" value="GlmM_bact"/>
</dbReference>
<feature type="binding site" evidence="9">
    <location>
        <position position="241"/>
    </location>
    <ligand>
        <name>Mg(2+)</name>
        <dbReference type="ChEBI" id="CHEBI:18420"/>
    </ligand>
</feature>
<comment type="function">
    <text evidence="9 11">Catalyzes the conversion of glucosamine-6-phosphate to glucosamine-1-phosphate.</text>
</comment>
<dbReference type="GO" id="GO:0004615">
    <property type="term" value="F:phosphomannomutase activity"/>
    <property type="evidence" value="ECO:0007669"/>
    <property type="project" value="TreeGrafter"/>
</dbReference>
<dbReference type="GO" id="GO:0009252">
    <property type="term" value="P:peptidoglycan biosynthetic process"/>
    <property type="evidence" value="ECO:0007669"/>
    <property type="project" value="TreeGrafter"/>
</dbReference>
<dbReference type="InterPro" id="IPR036900">
    <property type="entry name" value="A-D-PHexomutase_C_sf"/>
</dbReference>
<evidence type="ECO:0000313" key="16">
    <source>
        <dbReference type="EMBL" id="BCK81027.1"/>
    </source>
</evidence>
<dbReference type="Pfam" id="PF02879">
    <property type="entry name" value="PGM_PMM_II"/>
    <property type="match status" value="1"/>
</dbReference>
<evidence type="ECO:0000256" key="10">
    <source>
        <dbReference type="RuleBase" id="RU004326"/>
    </source>
</evidence>
<dbReference type="Pfam" id="PF00408">
    <property type="entry name" value="PGM_PMM_IV"/>
    <property type="match status" value="1"/>
</dbReference>
<feature type="active site" description="Phosphoserine intermediate" evidence="9">
    <location>
        <position position="101"/>
    </location>
</feature>
<dbReference type="SUPFAM" id="SSF55957">
    <property type="entry name" value="Phosphoglucomutase, C-terminal domain"/>
    <property type="match status" value="1"/>
</dbReference>
<evidence type="ECO:0000256" key="4">
    <source>
        <dbReference type="ARBA" id="ARBA00022842"/>
    </source>
</evidence>
<name>A0A810Q445_9FIRM</name>
<dbReference type="SUPFAM" id="SSF53738">
    <property type="entry name" value="Phosphoglucomutase, first 3 domains"/>
    <property type="match status" value="3"/>
</dbReference>
<dbReference type="InterPro" id="IPR016066">
    <property type="entry name" value="A-D-PHexomutase_CS"/>
</dbReference>
<evidence type="ECO:0000256" key="9">
    <source>
        <dbReference type="HAMAP-Rule" id="MF_01554"/>
    </source>
</evidence>
<dbReference type="GO" id="GO:0000287">
    <property type="term" value="F:magnesium ion binding"/>
    <property type="evidence" value="ECO:0007669"/>
    <property type="project" value="UniProtKB-UniRule"/>
</dbReference>
<feature type="domain" description="Alpha-D-phosphohexomutase alpha/beta/alpha" evidence="13">
    <location>
        <begin position="3"/>
        <end position="133"/>
    </location>
</feature>
<dbReference type="PRINTS" id="PR00509">
    <property type="entry name" value="PGMPMM"/>
</dbReference>
<dbReference type="RefSeq" id="WP_213541836.1">
    <property type="nucleotide sequence ID" value="NZ_AP023418.1"/>
</dbReference>
<dbReference type="Pfam" id="PF02880">
    <property type="entry name" value="PGM_PMM_III"/>
    <property type="match status" value="1"/>
</dbReference>
<keyword evidence="5 9" id="KW-0413">Isomerase</keyword>
<gene>
    <name evidence="9 16" type="primary">glmM</name>
    <name evidence="16" type="ORF">MM50RIKEN_07900</name>
</gene>
<dbReference type="GO" id="GO:0005975">
    <property type="term" value="P:carbohydrate metabolic process"/>
    <property type="evidence" value="ECO:0007669"/>
    <property type="project" value="InterPro"/>
</dbReference>
<dbReference type="PANTHER" id="PTHR42946">
    <property type="entry name" value="PHOSPHOHEXOSE MUTASE"/>
    <property type="match status" value="1"/>
</dbReference>
<evidence type="ECO:0000259" key="15">
    <source>
        <dbReference type="Pfam" id="PF02880"/>
    </source>
</evidence>
<dbReference type="GO" id="GO:0008966">
    <property type="term" value="F:phosphoglucosamine mutase activity"/>
    <property type="evidence" value="ECO:0007669"/>
    <property type="project" value="UniProtKB-UniRule"/>
</dbReference>
<comment type="PTM">
    <text evidence="9">Activated by phosphorylation.</text>
</comment>
<comment type="similarity">
    <text evidence="1 9 10">Belongs to the phosphohexose mutase family.</text>
</comment>
<dbReference type="FunFam" id="3.30.310.50:FF:000001">
    <property type="entry name" value="Phosphoglucosamine mutase"/>
    <property type="match status" value="1"/>
</dbReference>
<organism evidence="16 17">
    <name type="scientific">Vescimonas coprocola</name>
    <dbReference type="NCBI Taxonomy" id="2714355"/>
    <lineage>
        <taxon>Bacteria</taxon>
        <taxon>Bacillati</taxon>
        <taxon>Bacillota</taxon>
        <taxon>Clostridia</taxon>
        <taxon>Eubacteriales</taxon>
        <taxon>Oscillospiraceae</taxon>
        <taxon>Vescimonas</taxon>
    </lineage>
</organism>
<dbReference type="GO" id="GO:0006048">
    <property type="term" value="P:UDP-N-acetylglucosamine biosynthetic process"/>
    <property type="evidence" value="ECO:0007669"/>
    <property type="project" value="TreeGrafter"/>
</dbReference>
<evidence type="ECO:0000256" key="11">
    <source>
        <dbReference type="RuleBase" id="RU004327"/>
    </source>
</evidence>
<dbReference type="NCBIfam" id="TIGR01455">
    <property type="entry name" value="glmM"/>
    <property type="match status" value="1"/>
</dbReference>
<dbReference type="InterPro" id="IPR005843">
    <property type="entry name" value="A-D-PHexomutase_C"/>
</dbReference>
<evidence type="ECO:0000256" key="8">
    <source>
        <dbReference type="ARBA" id="ARBA00068193"/>
    </source>
</evidence>
<dbReference type="GO" id="GO:0005829">
    <property type="term" value="C:cytosol"/>
    <property type="evidence" value="ECO:0007669"/>
    <property type="project" value="TreeGrafter"/>
</dbReference>
<feature type="domain" description="Alpha-D-phosphohexomutase alpha/beta/alpha" evidence="15">
    <location>
        <begin position="258"/>
        <end position="369"/>
    </location>
</feature>
<protein>
    <recommendedName>
        <fullName evidence="8 9">Phosphoglucosamine mutase</fullName>
        <ecNumber evidence="7 9">5.4.2.10</ecNumber>
    </recommendedName>
</protein>
<dbReference type="InterPro" id="IPR050060">
    <property type="entry name" value="Phosphoglucosamine_mutase"/>
</dbReference>
<feature type="domain" description="Alpha-D-phosphohexomutase alpha/beta/alpha" evidence="14">
    <location>
        <begin position="159"/>
        <end position="254"/>
    </location>
</feature>
<evidence type="ECO:0000313" key="17">
    <source>
        <dbReference type="Proteomes" id="UP000681035"/>
    </source>
</evidence>
<dbReference type="Pfam" id="PF02878">
    <property type="entry name" value="PGM_PMM_I"/>
    <property type="match status" value="1"/>
</dbReference>
<reference evidence="16" key="1">
    <citation type="submission" date="2020-09" db="EMBL/GenBank/DDBJ databases">
        <title>New species isolated from human feces.</title>
        <authorList>
            <person name="Kitahara M."/>
            <person name="Shigeno Y."/>
            <person name="Shime M."/>
            <person name="Matsumoto Y."/>
            <person name="Nakamura S."/>
            <person name="Motooka D."/>
            <person name="Fukuoka S."/>
            <person name="Nishikawa H."/>
            <person name="Benno Y."/>
        </authorList>
    </citation>
    <scope>NUCLEOTIDE SEQUENCE</scope>
    <source>
        <strain evidence="16">MM50</strain>
    </source>
</reference>
<evidence type="ECO:0000256" key="2">
    <source>
        <dbReference type="ARBA" id="ARBA00022553"/>
    </source>
</evidence>
<feature type="binding site" evidence="9">
    <location>
        <position position="245"/>
    </location>
    <ligand>
        <name>Mg(2+)</name>
        <dbReference type="ChEBI" id="CHEBI:18420"/>
    </ligand>
</feature>
<dbReference type="FunFam" id="3.40.120.10:FF:000001">
    <property type="entry name" value="Phosphoglucosamine mutase"/>
    <property type="match status" value="1"/>
</dbReference>
<feature type="modified residue" description="Phosphoserine" evidence="9">
    <location>
        <position position="101"/>
    </location>
</feature>
<dbReference type="InterPro" id="IPR005845">
    <property type="entry name" value="A-D-PHexomutase_a/b/a-II"/>
</dbReference>
<dbReference type="EMBL" id="AP023418">
    <property type="protein sequence ID" value="BCK81027.1"/>
    <property type="molecule type" value="Genomic_DNA"/>
</dbReference>
<feature type="binding site" evidence="9">
    <location>
        <position position="243"/>
    </location>
    <ligand>
        <name>Mg(2+)</name>
        <dbReference type="ChEBI" id="CHEBI:18420"/>
    </ligand>
</feature>
<evidence type="ECO:0000256" key="5">
    <source>
        <dbReference type="ARBA" id="ARBA00023235"/>
    </source>
</evidence>
<dbReference type="KEGG" id="vcop:MM50RIKEN_07900"/>
<accession>A0A810Q445</accession>
<dbReference type="Proteomes" id="UP000681035">
    <property type="component" value="Chromosome"/>
</dbReference>
<dbReference type="PANTHER" id="PTHR42946:SF1">
    <property type="entry name" value="PHOSPHOGLUCOMUTASE (ALPHA-D-GLUCOSE-1,6-BISPHOSPHATE-DEPENDENT)"/>
    <property type="match status" value="1"/>
</dbReference>
<evidence type="ECO:0000259" key="12">
    <source>
        <dbReference type="Pfam" id="PF00408"/>
    </source>
</evidence>
<evidence type="ECO:0000256" key="1">
    <source>
        <dbReference type="ARBA" id="ARBA00010231"/>
    </source>
</evidence>
<proteinExistence type="inferred from homology"/>
<dbReference type="EC" id="5.4.2.10" evidence="7 9"/>
<dbReference type="Gene3D" id="3.30.310.50">
    <property type="entry name" value="Alpha-D-phosphohexomutase, C-terminal domain"/>
    <property type="match status" value="1"/>
</dbReference>
<evidence type="ECO:0000256" key="6">
    <source>
        <dbReference type="ARBA" id="ARBA00050364"/>
    </source>
</evidence>
<dbReference type="AlphaFoldDB" id="A0A810Q445"/>
<dbReference type="InterPro" id="IPR005846">
    <property type="entry name" value="A-D-PHexomutase_a/b/a-III"/>
</dbReference>
<dbReference type="InterPro" id="IPR016055">
    <property type="entry name" value="A-D-PHexomutase_a/b/a-I/II/III"/>
</dbReference>
<dbReference type="PROSITE" id="PS00710">
    <property type="entry name" value="PGM_PMM"/>
    <property type="match status" value="1"/>
</dbReference>
<evidence type="ECO:0000256" key="7">
    <source>
        <dbReference type="ARBA" id="ARBA00066330"/>
    </source>
</evidence>
<keyword evidence="3 9" id="KW-0479">Metal-binding</keyword>
<sequence length="455" mass="48504">MGKLFGTDGIRGIVGENLTVELAFHVGQAVAAVLTEEKGSKPTITIGKDTRISSDMLEAALMAGICSVGGDVMPLGTIPTPAVAYLTVLEQADAGIVISASHNPYEHNGIKVFNARGYKLSDESEARVEELILSGAPMDVKTHGEIGKRLHGMRQMKRDYIDHLISSIDCDLSGLRVLVDCANGAASATAPDLFDGLPLHADFIHREPDGVNINDGCGSTHLKSLSEGVVAGGYDLGIAFDGDADRCLLVDETGHTIDGDKVMAVCGADLRRHGKLSGNAIVATVMSNLGLHEYCRKEGIELVCTAVGDRHVLEKMLECGYAIGGEQSGHTIFREYATTGDGELTALQFLQALRRSGKRASELASCCPQYPQELINVAVSHVPGVKDAIMQDPALRHAIAQMEQELAGKGRVLIRPSGTEALIRVMVEAKTTEVARKVAEDLADLIKILSEKIQF</sequence>
<evidence type="ECO:0000256" key="3">
    <source>
        <dbReference type="ARBA" id="ARBA00022723"/>
    </source>
</evidence>
<dbReference type="InterPro" id="IPR005844">
    <property type="entry name" value="A-D-PHexomutase_a/b/a-I"/>
</dbReference>
<evidence type="ECO:0000259" key="14">
    <source>
        <dbReference type="Pfam" id="PF02879"/>
    </source>
</evidence>
<dbReference type="FunFam" id="3.40.120.10:FF:000002">
    <property type="entry name" value="Phosphoglucosamine mutase"/>
    <property type="match status" value="1"/>
</dbReference>
<feature type="domain" description="Alpha-D-phosphohexomutase C-terminal" evidence="12">
    <location>
        <begin position="374"/>
        <end position="444"/>
    </location>
</feature>
<comment type="cofactor">
    <cofactor evidence="9">
        <name>Mg(2+)</name>
        <dbReference type="ChEBI" id="CHEBI:18420"/>
    </cofactor>
    <text evidence="9">Binds 1 Mg(2+) ion per subunit.</text>
</comment>
<dbReference type="HAMAP" id="MF_01554_B">
    <property type="entry name" value="GlmM_B"/>
    <property type="match status" value="1"/>
</dbReference>
<dbReference type="Gene3D" id="3.40.120.10">
    <property type="entry name" value="Alpha-D-Glucose-1,6-Bisphosphate, subunit A, domain 3"/>
    <property type="match status" value="3"/>
</dbReference>
<keyword evidence="17" id="KW-1185">Reference proteome</keyword>